<dbReference type="Proteomes" id="UP001283361">
    <property type="component" value="Unassembled WGS sequence"/>
</dbReference>
<name>A0AAE0Y1Y9_9GAST</name>
<keyword evidence="2" id="KW-1185">Reference proteome</keyword>
<sequence>MCQSRLLVTAADWSGRRTGEPEVLCSNPVRRAPDELHTKTEYLTRCMQSTRPLIGDTSKTSLRDSHFEQTSVHEDQQATLHCDRLPSLDQNFYHEFLEECESFAKLCERKG</sequence>
<dbReference type="AlphaFoldDB" id="A0AAE0Y1Y9"/>
<proteinExistence type="predicted"/>
<comment type="caution">
    <text evidence="1">The sequence shown here is derived from an EMBL/GenBank/DDBJ whole genome shotgun (WGS) entry which is preliminary data.</text>
</comment>
<protein>
    <submittedName>
        <fullName evidence="1">Uncharacterized protein</fullName>
    </submittedName>
</protein>
<evidence type="ECO:0000313" key="2">
    <source>
        <dbReference type="Proteomes" id="UP001283361"/>
    </source>
</evidence>
<dbReference type="EMBL" id="JAWDGP010007087">
    <property type="protein sequence ID" value="KAK3730184.1"/>
    <property type="molecule type" value="Genomic_DNA"/>
</dbReference>
<evidence type="ECO:0000313" key="1">
    <source>
        <dbReference type="EMBL" id="KAK3730184.1"/>
    </source>
</evidence>
<organism evidence="1 2">
    <name type="scientific">Elysia crispata</name>
    <name type="common">lettuce slug</name>
    <dbReference type="NCBI Taxonomy" id="231223"/>
    <lineage>
        <taxon>Eukaryota</taxon>
        <taxon>Metazoa</taxon>
        <taxon>Spiralia</taxon>
        <taxon>Lophotrochozoa</taxon>
        <taxon>Mollusca</taxon>
        <taxon>Gastropoda</taxon>
        <taxon>Heterobranchia</taxon>
        <taxon>Euthyneura</taxon>
        <taxon>Panpulmonata</taxon>
        <taxon>Sacoglossa</taxon>
        <taxon>Placobranchoidea</taxon>
        <taxon>Plakobranchidae</taxon>
        <taxon>Elysia</taxon>
    </lineage>
</organism>
<reference evidence="1" key="1">
    <citation type="journal article" date="2023" name="G3 (Bethesda)">
        <title>A reference genome for the long-term kleptoplast-retaining sea slug Elysia crispata morphotype clarki.</title>
        <authorList>
            <person name="Eastman K.E."/>
            <person name="Pendleton A.L."/>
            <person name="Shaikh M.A."/>
            <person name="Suttiyut T."/>
            <person name="Ogas R."/>
            <person name="Tomko P."/>
            <person name="Gavelis G."/>
            <person name="Widhalm J.R."/>
            <person name="Wisecaver J.H."/>
        </authorList>
    </citation>
    <scope>NUCLEOTIDE SEQUENCE</scope>
    <source>
        <strain evidence="1">ECLA1</strain>
    </source>
</reference>
<accession>A0AAE0Y1Y9</accession>
<gene>
    <name evidence="1" type="ORF">RRG08_034930</name>
</gene>